<comment type="caution">
    <text evidence="2">The sequence shown here is derived from an EMBL/GenBank/DDBJ whole genome shotgun (WGS) entry which is preliminary data.</text>
</comment>
<evidence type="ECO:0000256" key="1">
    <source>
        <dbReference type="SAM" id="MobiDB-lite"/>
    </source>
</evidence>
<feature type="region of interest" description="Disordered" evidence="1">
    <location>
        <begin position="247"/>
        <end position="271"/>
    </location>
</feature>
<feature type="region of interest" description="Disordered" evidence="1">
    <location>
        <begin position="80"/>
        <end position="159"/>
    </location>
</feature>
<sequence length="503" mass="54977">MVEFIQSGIHPNTRAHLSRDGGNSQMMGHVGPTTALAIPEILTIQVDVFQQEAWEKYPQCYTKRLDSLKKLEQSLLLGGREGVPDCRGLSPPCRSRSPPVDRHCQSGDKNGGPGRSHSSGVPSTIERSPLDFANENPSQQSTGPEDQEVTAPEVLPSDNVTTIGIAPRAGSVEMVAATSPSAVIERRKRGHDGVDTNAPPKVLRRDHADPRPTKSTHGGKSLAAIELGMGSTRPILTPQGAPVDVNNPDPLSFADPQSRAAAARDPKSKNTSFASMVGYPESIYRPEWYITNGCLLDVPEACQDLVDHIAPPGYFLELRHLHNDEFLKQYNVNLARQIAMGSQLRLRSMIRRGLRLVVMKCGESTELRQAFANVVSARIAKGMSEGLKHRVENEQAKLDLEAIEAYDPKAEANYIWVRELRPSSSQLTILVYLKVRNPMDPWACIEEILLADAIAANVSRTEMKKKCRVGLAILLADAATQTETSDEASSQLLMSSSLPVIHV</sequence>
<evidence type="ECO:0000313" key="2">
    <source>
        <dbReference type="EMBL" id="GEU33888.1"/>
    </source>
</evidence>
<accession>A0A6L2JA42</accession>
<protein>
    <submittedName>
        <fullName evidence="2">Uncharacterized protein</fullName>
    </submittedName>
</protein>
<proteinExistence type="predicted"/>
<feature type="compositionally biased region" description="Polar residues" evidence="1">
    <location>
        <begin position="135"/>
        <end position="144"/>
    </location>
</feature>
<organism evidence="2">
    <name type="scientific">Tanacetum cinerariifolium</name>
    <name type="common">Dalmatian daisy</name>
    <name type="synonym">Chrysanthemum cinerariifolium</name>
    <dbReference type="NCBI Taxonomy" id="118510"/>
    <lineage>
        <taxon>Eukaryota</taxon>
        <taxon>Viridiplantae</taxon>
        <taxon>Streptophyta</taxon>
        <taxon>Embryophyta</taxon>
        <taxon>Tracheophyta</taxon>
        <taxon>Spermatophyta</taxon>
        <taxon>Magnoliopsida</taxon>
        <taxon>eudicotyledons</taxon>
        <taxon>Gunneridae</taxon>
        <taxon>Pentapetalae</taxon>
        <taxon>asterids</taxon>
        <taxon>campanulids</taxon>
        <taxon>Asterales</taxon>
        <taxon>Asteraceae</taxon>
        <taxon>Asteroideae</taxon>
        <taxon>Anthemideae</taxon>
        <taxon>Anthemidinae</taxon>
        <taxon>Tanacetum</taxon>
    </lineage>
</organism>
<name>A0A6L2JA42_TANCI</name>
<feature type="compositionally biased region" description="Basic and acidic residues" evidence="1">
    <location>
        <begin position="203"/>
        <end position="212"/>
    </location>
</feature>
<dbReference type="AlphaFoldDB" id="A0A6L2JA42"/>
<dbReference type="EMBL" id="BKCJ010000515">
    <property type="protein sequence ID" value="GEU33888.1"/>
    <property type="molecule type" value="Genomic_DNA"/>
</dbReference>
<feature type="region of interest" description="Disordered" evidence="1">
    <location>
        <begin position="187"/>
        <end position="222"/>
    </location>
</feature>
<reference evidence="2" key="1">
    <citation type="journal article" date="2019" name="Sci. Rep.">
        <title>Draft genome of Tanacetum cinerariifolium, the natural source of mosquito coil.</title>
        <authorList>
            <person name="Yamashiro T."/>
            <person name="Shiraishi A."/>
            <person name="Satake H."/>
            <person name="Nakayama K."/>
        </authorList>
    </citation>
    <scope>NUCLEOTIDE SEQUENCE</scope>
</reference>
<feature type="compositionally biased region" description="Polar residues" evidence="1">
    <location>
        <begin position="116"/>
        <end position="126"/>
    </location>
</feature>
<gene>
    <name evidence="2" type="ORF">Tci_005866</name>
</gene>